<feature type="compositionally biased region" description="Basic and acidic residues" evidence="1">
    <location>
        <begin position="302"/>
        <end position="319"/>
    </location>
</feature>
<dbReference type="InterPro" id="IPR054491">
    <property type="entry name" value="MGH1-like_GH"/>
</dbReference>
<dbReference type="EMBL" id="CP070499">
    <property type="protein sequence ID" value="QSB12952.1"/>
    <property type="molecule type" value="Genomic_DNA"/>
</dbReference>
<sequence>MPAPLAQPYLHELVTCVQAPTLALSDPDGQIRTGGAEGLFHRDRRILSELLVDLDGQPPVAVGHHQPDAATGRFVSVVRHLGDPGADPTVRLERDRRLLADGMCERLLLINDAREAVTTTVRVTAGVDFATLGAVKHGEPTAIATPQLAGEAQVRWEHGSATSTMHATGEPEWVPGSERVLLHWRVTVPAHQRWSATLTITTSSVDSNPAAFAPAATTPGFWPIRVTGPYDLVQLVERSVSDLAALTLADPAAPADAFAAAGSPWFLTLFGRDSLWTARLTLPLGTDLAAGTLRALARRQGTRHDPATAEEPGKIPHEIRGGVGGVGGLPPVYYGTVDATALWICLLHDAWRWGMPTGEVASLLQPLQAALNWLVVSADDDGDGFLDYFDHSGRGLVNQGWKDSGDAIQFPDGTIAEPPIALSEAQAYAYEAAMSGAALLSAFDLPGAADARRWAARLADRFRETFWVDDARGRFPAMALEGAKRPVPTAASNLGHLLGTGLLDPTEEELVAARLRQPDLDCGYGLRTLSADATGFNPFGYHAGTVWPHDTAIAVRGLIMAGQPAIAASFATGLLRAAPVFAHRLPELYAGTDAAAGEPVLAYPAACRPQAWSAAATISLLRTALGLRVDVPNQRLTVSPCPELAAWFPLRISGLRLAGEPLTVTVDAAGEPQVQTTAPVTVIASTGKLVV</sequence>
<gene>
    <name evidence="4" type="ORF">JQS43_14895</name>
</gene>
<dbReference type="Proteomes" id="UP000662857">
    <property type="component" value="Chromosome"/>
</dbReference>
<evidence type="ECO:0000313" key="5">
    <source>
        <dbReference type="Proteomes" id="UP000662857"/>
    </source>
</evidence>
<dbReference type="Pfam" id="PF14742">
    <property type="entry name" value="GDE_N_bis"/>
    <property type="match status" value="1"/>
</dbReference>
<evidence type="ECO:0000313" key="4">
    <source>
        <dbReference type="EMBL" id="QSB12952.1"/>
    </source>
</evidence>
<dbReference type="Pfam" id="PF22422">
    <property type="entry name" value="MGH1-like_GH"/>
    <property type="match status" value="1"/>
</dbReference>
<dbReference type="GO" id="GO:0005975">
    <property type="term" value="P:carbohydrate metabolic process"/>
    <property type="evidence" value="ECO:0007669"/>
    <property type="project" value="InterPro"/>
</dbReference>
<feature type="domain" description="Mannosylglycerate hydrolase MGH1-like glycoside hydrolase" evidence="3">
    <location>
        <begin position="421"/>
        <end position="576"/>
    </location>
</feature>
<feature type="region of interest" description="Disordered" evidence="1">
    <location>
        <begin position="299"/>
        <end position="319"/>
    </location>
</feature>
<accession>A0A895Y9L1</accession>
<keyword evidence="5" id="KW-1185">Reference proteome</keyword>
<dbReference type="RefSeq" id="WP_239675003.1">
    <property type="nucleotide sequence ID" value="NZ_CP070499.1"/>
</dbReference>
<dbReference type="AlphaFoldDB" id="A0A895Y9L1"/>
<evidence type="ECO:0000259" key="2">
    <source>
        <dbReference type="Pfam" id="PF14742"/>
    </source>
</evidence>
<feature type="domain" description="Putative glycogen debranching enzyme N-terminal" evidence="2">
    <location>
        <begin position="18"/>
        <end position="198"/>
    </location>
</feature>
<dbReference type="Gene3D" id="1.50.10.10">
    <property type="match status" value="1"/>
</dbReference>
<dbReference type="InterPro" id="IPR032856">
    <property type="entry name" value="GDE_N_bis"/>
</dbReference>
<dbReference type="InterPro" id="IPR012341">
    <property type="entry name" value="6hp_glycosidase-like_sf"/>
</dbReference>
<protein>
    <submittedName>
        <fullName evidence="4">Amylo-alpha-1,6-glucosidase</fullName>
    </submittedName>
</protein>
<reference evidence="4" key="1">
    <citation type="submission" date="2021-02" db="EMBL/GenBank/DDBJ databases">
        <title>Natrosporangium hydrolyticum gen. nov., sp. nov, a haloalkaliphilic actinobacterium from a soda solonchak soil.</title>
        <authorList>
            <person name="Sorokin D.Y."/>
            <person name="Khijniak T.V."/>
            <person name="Zakharycheva A.P."/>
            <person name="Boueva O.V."/>
            <person name="Ariskina E.V."/>
            <person name="Hahnke R.L."/>
            <person name="Bunk B."/>
            <person name="Sproer C."/>
            <person name="Schumann P."/>
            <person name="Evtushenko L.I."/>
            <person name="Kublanov I.V."/>
        </authorList>
    </citation>
    <scope>NUCLEOTIDE SEQUENCE</scope>
    <source>
        <strain evidence="4">DSM 106523</strain>
    </source>
</reference>
<evidence type="ECO:0000256" key="1">
    <source>
        <dbReference type="SAM" id="MobiDB-lite"/>
    </source>
</evidence>
<organism evidence="4 5">
    <name type="scientific">Natronosporangium hydrolyticum</name>
    <dbReference type="NCBI Taxonomy" id="2811111"/>
    <lineage>
        <taxon>Bacteria</taxon>
        <taxon>Bacillati</taxon>
        <taxon>Actinomycetota</taxon>
        <taxon>Actinomycetes</taxon>
        <taxon>Micromonosporales</taxon>
        <taxon>Micromonosporaceae</taxon>
        <taxon>Natronosporangium</taxon>
    </lineage>
</organism>
<name>A0A895Y9L1_9ACTN</name>
<dbReference type="SUPFAM" id="SSF48208">
    <property type="entry name" value="Six-hairpin glycosidases"/>
    <property type="match status" value="1"/>
</dbReference>
<evidence type="ECO:0000259" key="3">
    <source>
        <dbReference type="Pfam" id="PF22422"/>
    </source>
</evidence>
<dbReference type="InterPro" id="IPR008928">
    <property type="entry name" value="6-hairpin_glycosidase_sf"/>
</dbReference>
<dbReference type="KEGG" id="nhy:JQS43_14895"/>
<proteinExistence type="predicted"/>